<comment type="pathway">
    <text evidence="2">Protein modification; protein sumoylation.</text>
</comment>
<dbReference type="PANTHER" id="PTHR21330:SF1">
    <property type="entry name" value="E3 SUMO-PROTEIN LIGASE NSE2"/>
    <property type="match status" value="1"/>
</dbReference>
<keyword evidence="8" id="KW-0833">Ubl conjugation pathway</keyword>
<dbReference type="InterPro" id="IPR013083">
    <property type="entry name" value="Znf_RING/FYVE/PHD"/>
</dbReference>
<feature type="domain" description="SP-RING-type" evidence="13">
    <location>
        <begin position="67"/>
        <end position="109"/>
    </location>
</feature>
<dbReference type="InterPro" id="IPR004181">
    <property type="entry name" value="Znf_MIZ"/>
</dbReference>
<reference evidence="14 15" key="1">
    <citation type="submission" date="2017-07" db="EMBL/GenBank/DDBJ databases">
        <authorList>
            <person name="Talla V."/>
            <person name="Backstrom N."/>
        </authorList>
    </citation>
    <scope>NUCLEOTIDE SEQUENCE [LARGE SCALE GENOMIC DNA]</scope>
</reference>
<dbReference type="EMBL" id="FZQP02000737">
    <property type="protein sequence ID" value="VVC90204.1"/>
    <property type="molecule type" value="Genomic_DNA"/>
</dbReference>
<evidence type="ECO:0000259" key="13">
    <source>
        <dbReference type="Pfam" id="PF11789"/>
    </source>
</evidence>
<evidence type="ECO:0000256" key="8">
    <source>
        <dbReference type="ARBA" id="ARBA00022786"/>
    </source>
</evidence>
<dbReference type="SUPFAM" id="SSF57850">
    <property type="entry name" value="RING/U-box"/>
    <property type="match status" value="1"/>
</dbReference>
<dbReference type="Proteomes" id="UP000324832">
    <property type="component" value="Unassembled WGS sequence"/>
</dbReference>
<comment type="similarity">
    <text evidence="3">Belongs to the NSE2 family.</text>
</comment>
<evidence type="ECO:0000256" key="2">
    <source>
        <dbReference type="ARBA" id="ARBA00004718"/>
    </source>
</evidence>
<evidence type="ECO:0000313" key="14">
    <source>
        <dbReference type="EMBL" id="VVC90204.1"/>
    </source>
</evidence>
<evidence type="ECO:0000256" key="4">
    <source>
        <dbReference type="ARBA" id="ARBA00020923"/>
    </source>
</evidence>
<dbReference type="InterPro" id="IPR026846">
    <property type="entry name" value="Nse2(Mms21)"/>
</dbReference>
<proteinExistence type="inferred from homology"/>
<evidence type="ECO:0000256" key="10">
    <source>
        <dbReference type="ARBA" id="ARBA00023242"/>
    </source>
</evidence>
<evidence type="ECO:0000256" key="7">
    <source>
        <dbReference type="ARBA" id="ARBA00022771"/>
    </source>
</evidence>
<evidence type="ECO:0000256" key="9">
    <source>
        <dbReference type="ARBA" id="ARBA00022833"/>
    </source>
</evidence>
<keyword evidence="6" id="KW-0479">Metal-binding</keyword>
<dbReference type="GO" id="GO:0016925">
    <property type="term" value="P:protein sumoylation"/>
    <property type="evidence" value="ECO:0007669"/>
    <property type="project" value="UniProtKB-UniPathway"/>
</dbReference>
<evidence type="ECO:0000256" key="3">
    <source>
        <dbReference type="ARBA" id="ARBA00008212"/>
    </source>
</evidence>
<dbReference type="GO" id="GO:0030915">
    <property type="term" value="C:Smc5-Smc6 complex"/>
    <property type="evidence" value="ECO:0007669"/>
    <property type="project" value="InterPro"/>
</dbReference>
<dbReference type="AlphaFoldDB" id="A0A5E4PZ21"/>
<dbReference type="Pfam" id="PF11789">
    <property type="entry name" value="zf-Nse"/>
    <property type="match status" value="1"/>
</dbReference>
<keyword evidence="10" id="KW-0539">Nucleus</keyword>
<evidence type="ECO:0000256" key="1">
    <source>
        <dbReference type="ARBA" id="ARBA00004123"/>
    </source>
</evidence>
<keyword evidence="9" id="KW-0862">Zinc</keyword>
<evidence type="ECO:0000256" key="11">
    <source>
        <dbReference type="ARBA" id="ARBA00031731"/>
    </source>
</evidence>
<dbReference type="GO" id="GO:0005634">
    <property type="term" value="C:nucleus"/>
    <property type="evidence" value="ECO:0007669"/>
    <property type="project" value="UniProtKB-SubCell"/>
</dbReference>
<dbReference type="UniPathway" id="UPA00886"/>
<comment type="subcellular location">
    <subcellularLocation>
        <location evidence="1">Nucleus</location>
    </subcellularLocation>
</comment>
<sequence>MAEIDLKELRKQCVTNLYKCTDNVSKHIKPNEKPAEYEKLKSLVHEYCVMETHEDVTNQALAKTKIDPITKKSIVDPVRNTLCGHIYEHSVIRDIIKKKKLRCPVAGCGNRELIQEGHLVSDDELRFRMTLTHHSTMLHERSTTQLDDTQ</sequence>
<evidence type="ECO:0000256" key="12">
    <source>
        <dbReference type="ARBA" id="ARBA00032533"/>
    </source>
</evidence>
<gene>
    <name evidence="14" type="ORF">LSINAPIS_LOCUS3169</name>
</gene>
<dbReference type="GO" id="GO:0000724">
    <property type="term" value="P:double-strand break repair via homologous recombination"/>
    <property type="evidence" value="ECO:0007669"/>
    <property type="project" value="InterPro"/>
</dbReference>
<keyword evidence="5" id="KW-0808">Transferase</keyword>
<accession>A0A5E4PZ21</accession>
<dbReference type="PANTHER" id="PTHR21330">
    <property type="entry name" value="E3 SUMO-PROTEIN LIGASE NSE2"/>
    <property type="match status" value="1"/>
</dbReference>
<keyword evidence="15" id="KW-1185">Reference proteome</keyword>
<dbReference type="CDD" id="cd16651">
    <property type="entry name" value="SPL-RING_NSE2"/>
    <property type="match status" value="1"/>
</dbReference>
<evidence type="ECO:0000256" key="5">
    <source>
        <dbReference type="ARBA" id="ARBA00022679"/>
    </source>
</evidence>
<dbReference type="Gene3D" id="3.30.40.10">
    <property type="entry name" value="Zinc/RING finger domain, C3HC4 (zinc finger)"/>
    <property type="match status" value="1"/>
</dbReference>
<name>A0A5E4PZ21_9NEOP</name>
<organism evidence="14 15">
    <name type="scientific">Leptidea sinapis</name>
    <dbReference type="NCBI Taxonomy" id="189913"/>
    <lineage>
        <taxon>Eukaryota</taxon>
        <taxon>Metazoa</taxon>
        <taxon>Ecdysozoa</taxon>
        <taxon>Arthropoda</taxon>
        <taxon>Hexapoda</taxon>
        <taxon>Insecta</taxon>
        <taxon>Pterygota</taxon>
        <taxon>Neoptera</taxon>
        <taxon>Endopterygota</taxon>
        <taxon>Lepidoptera</taxon>
        <taxon>Glossata</taxon>
        <taxon>Ditrysia</taxon>
        <taxon>Papilionoidea</taxon>
        <taxon>Pieridae</taxon>
        <taxon>Dismorphiinae</taxon>
        <taxon>Leptidea</taxon>
    </lineage>
</organism>
<keyword evidence="7" id="KW-0863">Zinc-finger</keyword>
<dbReference type="GO" id="GO:0008270">
    <property type="term" value="F:zinc ion binding"/>
    <property type="evidence" value="ECO:0007669"/>
    <property type="project" value="UniProtKB-KW"/>
</dbReference>
<dbReference type="GO" id="GO:0061665">
    <property type="term" value="F:SUMO ligase activity"/>
    <property type="evidence" value="ECO:0007669"/>
    <property type="project" value="TreeGrafter"/>
</dbReference>
<protein>
    <recommendedName>
        <fullName evidence="4">E3 SUMO-protein ligase NSE2</fullName>
    </recommendedName>
    <alternativeName>
        <fullName evidence="11">E3 SUMO-protein transferase NSE2</fullName>
    </alternativeName>
    <alternativeName>
        <fullName evidence="12">Non-structural maintenance of chromosomes element 2 homolog</fullName>
    </alternativeName>
</protein>
<evidence type="ECO:0000256" key="6">
    <source>
        <dbReference type="ARBA" id="ARBA00022723"/>
    </source>
</evidence>
<evidence type="ECO:0000313" key="15">
    <source>
        <dbReference type="Proteomes" id="UP000324832"/>
    </source>
</evidence>